<dbReference type="EMBL" id="JBHRWW010000007">
    <property type="protein sequence ID" value="MFC3689095.1"/>
    <property type="molecule type" value="Genomic_DNA"/>
</dbReference>
<dbReference type="RefSeq" id="WP_340295962.1">
    <property type="nucleotide sequence ID" value="NZ_JBBEOI010000362.1"/>
</dbReference>
<dbReference type="PIRSF" id="PIRSF008502">
    <property type="entry name" value="UCP008502"/>
    <property type="match status" value="1"/>
</dbReference>
<dbReference type="InterPro" id="IPR012545">
    <property type="entry name" value="DUF1697"/>
</dbReference>
<dbReference type="PANTHER" id="PTHR36439:SF1">
    <property type="entry name" value="DUF1697 DOMAIN-CONTAINING PROTEIN"/>
    <property type="match status" value="1"/>
</dbReference>
<organism evidence="1 2">
    <name type="scientific">Aquipuribacter hungaricus</name>
    <dbReference type="NCBI Taxonomy" id="545624"/>
    <lineage>
        <taxon>Bacteria</taxon>
        <taxon>Bacillati</taxon>
        <taxon>Actinomycetota</taxon>
        <taxon>Actinomycetes</taxon>
        <taxon>Micrococcales</taxon>
        <taxon>Intrasporangiaceae</taxon>
        <taxon>Aquipuribacter</taxon>
    </lineage>
</organism>
<evidence type="ECO:0000313" key="1">
    <source>
        <dbReference type="EMBL" id="MFC3689095.1"/>
    </source>
</evidence>
<accession>A0ABV7WHW4</accession>
<proteinExistence type="predicted"/>
<dbReference type="Pfam" id="PF08002">
    <property type="entry name" value="DUF1697"/>
    <property type="match status" value="1"/>
</dbReference>
<protein>
    <submittedName>
        <fullName evidence="1">DUF1697 domain-containing protein</fullName>
    </submittedName>
</protein>
<sequence length="182" mass="19408">MSDRVALLPRGINLGARNRLSMPALRDLLGAHGVAGVQTYVASGNVVVDRGDEEPGALRDRVRALVAEHLGLDVLWVVRGREEVDATVAADPLGVLPDVAGSPARHSVLFLDGDPDPDAVAALDPDAYLPEQVAVVGRDVHSWHPEGLRVSRLDPFVRALGVDGTARNWRTVLRLQQMLGGG</sequence>
<name>A0ABV7WHW4_9MICO</name>
<reference evidence="2" key="1">
    <citation type="journal article" date="2019" name="Int. J. Syst. Evol. Microbiol.">
        <title>The Global Catalogue of Microorganisms (GCM) 10K type strain sequencing project: providing services to taxonomists for standard genome sequencing and annotation.</title>
        <authorList>
            <consortium name="The Broad Institute Genomics Platform"/>
            <consortium name="The Broad Institute Genome Sequencing Center for Infectious Disease"/>
            <person name="Wu L."/>
            <person name="Ma J."/>
        </authorList>
    </citation>
    <scope>NUCLEOTIDE SEQUENCE [LARGE SCALE GENOMIC DNA]</scope>
    <source>
        <strain evidence="2">NCAIM B.02333</strain>
    </source>
</reference>
<evidence type="ECO:0000313" key="2">
    <source>
        <dbReference type="Proteomes" id="UP001595685"/>
    </source>
</evidence>
<comment type="caution">
    <text evidence="1">The sequence shown here is derived from an EMBL/GenBank/DDBJ whole genome shotgun (WGS) entry which is preliminary data.</text>
</comment>
<dbReference type="Proteomes" id="UP001595685">
    <property type="component" value="Unassembled WGS sequence"/>
</dbReference>
<dbReference type="Gene3D" id="3.30.70.1280">
    <property type="entry name" value="SP0830-like domains"/>
    <property type="match status" value="1"/>
</dbReference>
<dbReference type="PANTHER" id="PTHR36439">
    <property type="entry name" value="BLL4334 PROTEIN"/>
    <property type="match status" value="1"/>
</dbReference>
<gene>
    <name evidence="1" type="ORF">ACFOLH_12150</name>
</gene>
<keyword evidence="2" id="KW-1185">Reference proteome</keyword>
<dbReference type="SUPFAM" id="SSF160379">
    <property type="entry name" value="SP0830-like"/>
    <property type="match status" value="1"/>
</dbReference>